<dbReference type="EMBL" id="MU863624">
    <property type="protein sequence ID" value="KAK4106467.1"/>
    <property type="molecule type" value="Genomic_DNA"/>
</dbReference>
<keyword evidence="1" id="KW-0812">Transmembrane</keyword>
<proteinExistence type="predicted"/>
<keyword evidence="1" id="KW-0472">Membrane</keyword>
<accession>A0AAN6T757</accession>
<dbReference type="Proteomes" id="UP001305647">
    <property type="component" value="Unassembled WGS sequence"/>
</dbReference>
<sequence>MIMLQRLAAAVLVLGLSSVVIVGYFFYEAITQQYAFTLSSYRCSPLCFSVTLWSGIVDACVCGVFEGPSSWFLVSTRSKHSTPKPTSGTRQF</sequence>
<evidence type="ECO:0000256" key="1">
    <source>
        <dbReference type="SAM" id="Phobius"/>
    </source>
</evidence>
<dbReference type="AlphaFoldDB" id="A0AAN6T757"/>
<reference evidence="2" key="2">
    <citation type="submission" date="2023-05" db="EMBL/GenBank/DDBJ databases">
        <authorList>
            <consortium name="Lawrence Berkeley National Laboratory"/>
            <person name="Steindorff A."/>
            <person name="Hensen N."/>
            <person name="Bonometti L."/>
            <person name="Westerberg I."/>
            <person name="Brannstrom I.O."/>
            <person name="Guillou S."/>
            <person name="Cros-Aarteil S."/>
            <person name="Calhoun S."/>
            <person name="Haridas S."/>
            <person name="Kuo A."/>
            <person name="Mondo S."/>
            <person name="Pangilinan J."/>
            <person name="Riley R."/>
            <person name="Labutti K."/>
            <person name="Andreopoulos B."/>
            <person name="Lipzen A."/>
            <person name="Chen C."/>
            <person name="Yanf M."/>
            <person name="Daum C."/>
            <person name="Ng V."/>
            <person name="Clum A."/>
            <person name="Ohm R."/>
            <person name="Martin F."/>
            <person name="Silar P."/>
            <person name="Natvig D."/>
            <person name="Lalanne C."/>
            <person name="Gautier V."/>
            <person name="Ament-Velasquez S.L."/>
            <person name="Kruys A."/>
            <person name="Hutchinson M.I."/>
            <person name="Powell A.J."/>
            <person name="Barry K."/>
            <person name="Miller A.N."/>
            <person name="Grigoriev I.V."/>
            <person name="Debuchy R."/>
            <person name="Gladieux P."/>
            <person name="Thoren M.H."/>
            <person name="Johannesson H."/>
        </authorList>
    </citation>
    <scope>NUCLEOTIDE SEQUENCE</scope>
    <source>
        <strain evidence="2">CBS 757.83</strain>
    </source>
</reference>
<organism evidence="2 3">
    <name type="scientific">Parathielavia hyrcaniae</name>
    <dbReference type="NCBI Taxonomy" id="113614"/>
    <lineage>
        <taxon>Eukaryota</taxon>
        <taxon>Fungi</taxon>
        <taxon>Dikarya</taxon>
        <taxon>Ascomycota</taxon>
        <taxon>Pezizomycotina</taxon>
        <taxon>Sordariomycetes</taxon>
        <taxon>Sordariomycetidae</taxon>
        <taxon>Sordariales</taxon>
        <taxon>Chaetomiaceae</taxon>
        <taxon>Parathielavia</taxon>
    </lineage>
</organism>
<comment type="caution">
    <text evidence="2">The sequence shown here is derived from an EMBL/GenBank/DDBJ whole genome shotgun (WGS) entry which is preliminary data.</text>
</comment>
<evidence type="ECO:0000313" key="3">
    <source>
        <dbReference type="Proteomes" id="UP001305647"/>
    </source>
</evidence>
<evidence type="ECO:0000313" key="2">
    <source>
        <dbReference type="EMBL" id="KAK4106467.1"/>
    </source>
</evidence>
<gene>
    <name evidence="2" type="ORF">N658DRAFT_20067</name>
</gene>
<keyword evidence="1" id="KW-1133">Transmembrane helix</keyword>
<feature type="transmembrane region" description="Helical" evidence="1">
    <location>
        <begin position="7"/>
        <end position="27"/>
    </location>
</feature>
<reference evidence="2" key="1">
    <citation type="journal article" date="2023" name="Mol. Phylogenet. Evol.">
        <title>Genome-scale phylogeny and comparative genomics of the fungal order Sordariales.</title>
        <authorList>
            <person name="Hensen N."/>
            <person name="Bonometti L."/>
            <person name="Westerberg I."/>
            <person name="Brannstrom I.O."/>
            <person name="Guillou S."/>
            <person name="Cros-Aarteil S."/>
            <person name="Calhoun S."/>
            <person name="Haridas S."/>
            <person name="Kuo A."/>
            <person name="Mondo S."/>
            <person name="Pangilinan J."/>
            <person name="Riley R."/>
            <person name="LaButti K."/>
            <person name="Andreopoulos B."/>
            <person name="Lipzen A."/>
            <person name="Chen C."/>
            <person name="Yan M."/>
            <person name="Daum C."/>
            <person name="Ng V."/>
            <person name="Clum A."/>
            <person name="Steindorff A."/>
            <person name="Ohm R.A."/>
            <person name="Martin F."/>
            <person name="Silar P."/>
            <person name="Natvig D.O."/>
            <person name="Lalanne C."/>
            <person name="Gautier V."/>
            <person name="Ament-Velasquez S.L."/>
            <person name="Kruys A."/>
            <person name="Hutchinson M.I."/>
            <person name="Powell A.J."/>
            <person name="Barry K."/>
            <person name="Miller A.N."/>
            <person name="Grigoriev I.V."/>
            <person name="Debuchy R."/>
            <person name="Gladieux P."/>
            <person name="Hiltunen Thoren M."/>
            <person name="Johannesson H."/>
        </authorList>
    </citation>
    <scope>NUCLEOTIDE SEQUENCE</scope>
    <source>
        <strain evidence="2">CBS 757.83</strain>
    </source>
</reference>
<name>A0AAN6T757_9PEZI</name>
<keyword evidence="3" id="KW-1185">Reference proteome</keyword>
<protein>
    <submittedName>
        <fullName evidence="2">Uncharacterized protein</fullName>
    </submittedName>
</protein>